<evidence type="ECO:0000313" key="4">
    <source>
        <dbReference type="EMBL" id="EFN61761.1"/>
    </source>
</evidence>
<sequence length="211" mass="23621">MGAPVYTILRTSAPRVKMSDEELLEVSTDTMARPDSPMDQAKSRAPSGSHDTPHSRGRDFSREDTGNSAMTAYNIAVQTDPNEPKIEPDSSTNDRETPVLESPWDSPKERHLHWSRRNGQYLTGPHSPEDPDPPEGCWNCGSGAHFTRECPHAKSASYCFRCNTRGYTVRPYPYCRSGWLAQGSYVRGRSHLGSDPPRGRRVRSNTRLGPY</sequence>
<evidence type="ECO:0000256" key="2">
    <source>
        <dbReference type="SAM" id="MobiDB-lite"/>
    </source>
</evidence>
<keyword evidence="5" id="KW-1185">Reference proteome</keyword>
<keyword evidence="1" id="KW-0862">Zinc</keyword>
<dbReference type="GO" id="GO:0008270">
    <property type="term" value="F:zinc ion binding"/>
    <property type="evidence" value="ECO:0007669"/>
    <property type="project" value="UniProtKB-KW"/>
</dbReference>
<dbReference type="InterPro" id="IPR001878">
    <property type="entry name" value="Znf_CCHC"/>
</dbReference>
<feature type="compositionally biased region" description="Basic and acidic residues" evidence="2">
    <location>
        <begin position="82"/>
        <end position="98"/>
    </location>
</feature>
<feature type="compositionally biased region" description="Basic and acidic residues" evidence="2">
    <location>
        <begin position="51"/>
        <end position="65"/>
    </location>
</feature>
<feature type="region of interest" description="Disordered" evidence="2">
    <location>
        <begin position="187"/>
        <end position="211"/>
    </location>
</feature>
<evidence type="ECO:0000256" key="1">
    <source>
        <dbReference type="PROSITE-ProRule" id="PRU00047"/>
    </source>
</evidence>
<name>E2AXS6_CAMFO</name>
<dbReference type="Proteomes" id="UP000000311">
    <property type="component" value="Unassembled WGS sequence"/>
</dbReference>
<keyword evidence="1" id="KW-0479">Metal-binding</keyword>
<dbReference type="InParanoid" id="E2AXS6"/>
<keyword evidence="1" id="KW-0863">Zinc-finger</keyword>
<reference evidence="4 5" key="1">
    <citation type="journal article" date="2010" name="Science">
        <title>Genomic comparison of the ants Camponotus floridanus and Harpegnathos saltator.</title>
        <authorList>
            <person name="Bonasio R."/>
            <person name="Zhang G."/>
            <person name="Ye C."/>
            <person name="Mutti N.S."/>
            <person name="Fang X."/>
            <person name="Qin N."/>
            <person name="Donahue G."/>
            <person name="Yang P."/>
            <person name="Li Q."/>
            <person name="Li C."/>
            <person name="Zhang P."/>
            <person name="Huang Z."/>
            <person name="Berger S.L."/>
            <person name="Reinberg D."/>
            <person name="Wang J."/>
            <person name="Liebig J."/>
        </authorList>
    </citation>
    <scope>NUCLEOTIDE SEQUENCE [LARGE SCALE GENOMIC DNA]</scope>
    <source>
        <strain evidence="5">C129</strain>
    </source>
</reference>
<dbReference type="InterPro" id="IPR036875">
    <property type="entry name" value="Znf_CCHC_sf"/>
</dbReference>
<dbReference type="PROSITE" id="PS50158">
    <property type="entry name" value="ZF_CCHC"/>
    <property type="match status" value="1"/>
</dbReference>
<feature type="domain" description="CCHC-type" evidence="3">
    <location>
        <begin position="137"/>
        <end position="151"/>
    </location>
</feature>
<protein>
    <recommendedName>
        <fullName evidence="3">CCHC-type domain-containing protein</fullName>
    </recommendedName>
</protein>
<feature type="region of interest" description="Disordered" evidence="2">
    <location>
        <begin position="13"/>
        <end position="111"/>
    </location>
</feature>
<dbReference type="Gene3D" id="4.10.60.10">
    <property type="entry name" value="Zinc finger, CCHC-type"/>
    <property type="match status" value="1"/>
</dbReference>
<dbReference type="GO" id="GO:0003676">
    <property type="term" value="F:nucleic acid binding"/>
    <property type="evidence" value="ECO:0007669"/>
    <property type="project" value="InterPro"/>
</dbReference>
<dbReference type="EMBL" id="GL443664">
    <property type="protein sequence ID" value="EFN61761.1"/>
    <property type="molecule type" value="Genomic_DNA"/>
</dbReference>
<evidence type="ECO:0000313" key="5">
    <source>
        <dbReference type="Proteomes" id="UP000000311"/>
    </source>
</evidence>
<accession>E2AXS6</accession>
<proteinExistence type="predicted"/>
<gene>
    <name evidence="4" type="ORF">EAG_13832</name>
</gene>
<dbReference type="AlphaFoldDB" id="E2AXS6"/>
<organism evidence="5">
    <name type="scientific">Camponotus floridanus</name>
    <name type="common">Florida carpenter ant</name>
    <dbReference type="NCBI Taxonomy" id="104421"/>
    <lineage>
        <taxon>Eukaryota</taxon>
        <taxon>Metazoa</taxon>
        <taxon>Ecdysozoa</taxon>
        <taxon>Arthropoda</taxon>
        <taxon>Hexapoda</taxon>
        <taxon>Insecta</taxon>
        <taxon>Pterygota</taxon>
        <taxon>Neoptera</taxon>
        <taxon>Endopterygota</taxon>
        <taxon>Hymenoptera</taxon>
        <taxon>Apocrita</taxon>
        <taxon>Aculeata</taxon>
        <taxon>Formicoidea</taxon>
        <taxon>Formicidae</taxon>
        <taxon>Formicinae</taxon>
        <taxon>Camponotus</taxon>
    </lineage>
</organism>
<dbReference type="SUPFAM" id="SSF57756">
    <property type="entry name" value="Retrovirus zinc finger-like domains"/>
    <property type="match status" value="1"/>
</dbReference>
<evidence type="ECO:0000259" key="3">
    <source>
        <dbReference type="PROSITE" id="PS50158"/>
    </source>
</evidence>
<feature type="compositionally biased region" description="Polar residues" evidence="2">
    <location>
        <begin position="66"/>
        <end position="81"/>
    </location>
</feature>